<dbReference type="EMBL" id="GGFJ01000620">
    <property type="protein sequence ID" value="MBW49761.1"/>
    <property type="molecule type" value="Transcribed_RNA"/>
</dbReference>
<feature type="compositionally biased region" description="Polar residues" evidence="1">
    <location>
        <begin position="194"/>
        <end position="204"/>
    </location>
</feature>
<feature type="compositionally biased region" description="Low complexity" evidence="1">
    <location>
        <begin position="228"/>
        <end position="263"/>
    </location>
</feature>
<dbReference type="Pfam" id="PF08313">
    <property type="entry name" value="SCA7"/>
    <property type="match status" value="1"/>
</dbReference>
<accession>A0A2M4B9U5</accession>
<feature type="compositionally biased region" description="Low complexity" evidence="1">
    <location>
        <begin position="304"/>
        <end position="314"/>
    </location>
</feature>
<dbReference type="Gene3D" id="6.10.140.670">
    <property type="match status" value="1"/>
</dbReference>
<feature type="compositionally biased region" description="Low complexity" evidence="1">
    <location>
        <begin position="712"/>
        <end position="725"/>
    </location>
</feature>
<feature type="compositionally biased region" description="Polar residues" evidence="1">
    <location>
        <begin position="379"/>
        <end position="398"/>
    </location>
</feature>
<name>A0A2M4B9U5_9DIPT</name>
<feature type="region of interest" description="Disordered" evidence="1">
    <location>
        <begin position="1135"/>
        <end position="1154"/>
    </location>
</feature>
<feature type="compositionally biased region" description="Low complexity" evidence="1">
    <location>
        <begin position="666"/>
        <end position="694"/>
    </location>
</feature>
<dbReference type="PROSITE" id="PS51505">
    <property type="entry name" value="SCA7"/>
    <property type="match status" value="1"/>
</dbReference>
<feature type="compositionally biased region" description="Polar residues" evidence="1">
    <location>
        <begin position="573"/>
        <end position="595"/>
    </location>
</feature>
<evidence type="ECO:0000259" key="2">
    <source>
        <dbReference type="PROSITE" id="PS51505"/>
    </source>
</evidence>
<dbReference type="InterPro" id="IPR052237">
    <property type="entry name" value="Ataxin-7-like_regulator"/>
</dbReference>
<proteinExistence type="predicted"/>
<feature type="compositionally biased region" description="Low complexity" evidence="1">
    <location>
        <begin position="156"/>
        <end position="193"/>
    </location>
</feature>
<feature type="compositionally biased region" description="Gly residues" evidence="1">
    <location>
        <begin position="559"/>
        <end position="568"/>
    </location>
</feature>
<evidence type="ECO:0000313" key="3">
    <source>
        <dbReference type="EMBL" id="MBW49761.1"/>
    </source>
</evidence>
<reference evidence="3" key="1">
    <citation type="submission" date="2018-01" db="EMBL/GenBank/DDBJ databases">
        <title>An insight into the sialome of Amazonian anophelines.</title>
        <authorList>
            <person name="Ribeiro J.M."/>
            <person name="Scarpassa V."/>
            <person name="Calvo E."/>
        </authorList>
    </citation>
    <scope>NUCLEOTIDE SEQUENCE</scope>
    <source>
        <tissue evidence="3">Salivary glands</tissue>
    </source>
</reference>
<evidence type="ECO:0000256" key="1">
    <source>
        <dbReference type="SAM" id="MobiDB-lite"/>
    </source>
</evidence>
<dbReference type="InterPro" id="IPR013243">
    <property type="entry name" value="SCA7_dom"/>
</dbReference>
<dbReference type="PANTHER" id="PTHR15117">
    <property type="entry name" value="ATAXIN 7 RELATED"/>
    <property type="match status" value="1"/>
</dbReference>
<feature type="compositionally biased region" description="Polar residues" evidence="1">
    <location>
        <begin position="484"/>
        <end position="497"/>
    </location>
</feature>
<feature type="region of interest" description="Disordered" evidence="1">
    <location>
        <begin position="539"/>
        <end position="727"/>
    </location>
</feature>
<feature type="compositionally biased region" description="Polar residues" evidence="1">
    <location>
        <begin position="610"/>
        <end position="621"/>
    </location>
</feature>
<feature type="compositionally biased region" description="Low complexity" evidence="1">
    <location>
        <begin position="399"/>
        <end position="445"/>
    </location>
</feature>
<protein>
    <submittedName>
        <fullName evidence="3">Putative secreted mucin</fullName>
    </submittedName>
</protein>
<feature type="compositionally biased region" description="Low complexity" evidence="1">
    <location>
        <begin position="647"/>
        <end position="659"/>
    </location>
</feature>
<sequence length="1341" mass="137587">MASGDCKMVGEGSLAMLKGKPWHAFLESSGNRSIFDVEEEDSAEAILVGGEHGQRSAQGCAVTGQQSHHSQKQQPFPGSTVLAGSATDRGTIQSRPRGSVMRLDRADMGLYGICPETDPFYAVICDICKSVVKPQGLQKHMSNRHHSHYHHAAKLNANGNTSSSTAASGALNTGSTVTAGNGNATATSTGSGNRSIANDQQLLTGTVYVPSGEKTDYRSSSAAETVSRTDASKLSSSSSSSLSSSTSSSFSGPTAGTSSSGRSGHQGESDAGGANLEPGSLAVPQPAKVRSSGSGKTKSKNAKSTHSSKSSSGTSGYGSSGTLSSSFAKASIVADGGSTMNIPLADFGGAIGSGGVPVVLMNNCSVVPDKKATFPIASDGSTGASTKSLSTKRASKQTSSSSSSSSPSSSSSSSSSYSSSNSSNSTSSSSHSSSSSSSNSFSSNNAAAQHKFSSEKKSERSRDFDPDRHCGVAMPDGKRHCTKPLSSCKSHSLSQRRAVSGRSKHLDKLIAELRTPGVSKELENTSGLSGVFLEVIESSSNSSTSFDAADRRMAATGTSSGGTGGGSGETVVRSKTPSTVSGTDSSAHGGRTSTDGIVKLLHAPGHRSGSPASHKTSTSSDGKSERSKHKQSSRSSHGGIDRGGSTTGTTGQSHSTNKSSSHHRSGSSSTKHGGPTRDSSSSSAAVTTAATITPQQPPPIVVTSQASQPAMLQSTGQQHQQLLQQPTAMPQQQSLLLANAPTEMLAQHYTLGDSSNAVLTDHTTIMMDPGSNLLKLAVSPGSLQSTVETGDGSHQQYTASSTANVSMMQDQLTVTLPLSVINSMNLSGTSLVNMAHGCGDGSLAQNASSGALPNSGPTGATLLTTGVETVEQQHTAEAFIPAELIEQLPLVAANGTDPNTAYRLAATGNAGTGIGGTTITTGGVTVDDGGLAELAALPNFNEQINYTLQTVLAQNLQNAEGTAELVDSIDDIVPTISLLPSAANPLVIPQLQGELGDSIILTPTQLTTLSQSLVDQHFIDNMTLKSAEMEIGLTVNGPVDIPSKLMLLRKVDEEFVRERQQQQQSALPYQARAGQMLDDMRGVRMWYSALPKPLHVNTFQLRRLAGGFVMNRKLLALRKNLLTEASLLGAGVTGTGTTGGNQQQNSPGATVVGRSASGSGDILLSSLSSIGKSKLGGMGEGSPGIIGAGGGTNGTVAGINVGSPMMGSPTGSGGGIGIRSGNTAPVNRGQRRMLIAQPRSGPFAGERSEKPSCLLSNTYFRNLITSMQQQQQPTASNAKDGMTLAADTNSIDRLHSLKRGASSLTTLSNKRLKIINNLHNSTAPPQMLLQGSSCKMKPKVL</sequence>
<feature type="compositionally biased region" description="Basic and acidic residues" evidence="1">
    <location>
        <begin position="452"/>
        <end position="470"/>
    </location>
</feature>
<feature type="compositionally biased region" description="Polar residues" evidence="1">
    <location>
        <begin position="63"/>
        <end position="77"/>
    </location>
</feature>
<feature type="region of interest" description="Disordered" evidence="1">
    <location>
        <begin position="58"/>
        <end position="98"/>
    </location>
</feature>
<feature type="domain" description="SCA7" evidence="2">
    <location>
        <begin position="457"/>
        <end position="525"/>
    </location>
</feature>
<organism evidence="3">
    <name type="scientific">Anopheles marajoara</name>
    <dbReference type="NCBI Taxonomy" id="58244"/>
    <lineage>
        <taxon>Eukaryota</taxon>
        <taxon>Metazoa</taxon>
        <taxon>Ecdysozoa</taxon>
        <taxon>Arthropoda</taxon>
        <taxon>Hexapoda</taxon>
        <taxon>Insecta</taxon>
        <taxon>Pterygota</taxon>
        <taxon>Neoptera</taxon>
        <taxon>Endopterygota</taxon>
        <taxon>Diptera</taxon>
        <taxon>Nematocera</taxon>
        <taxon>Culicoidea</taxon>
        <taxon>Culicidae</taxon>
        <taxon>Anophelinae</taxon>
        <taxon>Anopheles</taxon>
    </lineage>
</organism>
<feature type="region of interest" description="Disordered" evidence="1">
    <location>
        <begin position="156"/>
        <end position="320"/>
    </location>
</feature>
<feature type="region of interest" description="Disordered" evidence="1">
    <location>
        <begin position="373"/>
        <end position="502"/>
    </location>
</feature>
<dbReference type="PANTHER" id="PTHR15117:SF24">
    <property type="entry name" value="SCA7 DOMAIN-CONTAINING PROTEIN"/>
    <property type="match status" value="1"/>
</dbReference>